<evidence type="ECO:0000313" key="1">
    <source>
        <dbReference type="EMBL" id="UVC14743.1"/>
    </source>
</evidence>
<gene>
    <name evidence="1" type="ORF">IHQ72_29705</name>
</gene>
<proteinExistence type="predicted"/>
<dbReference type="EMBL" id="CP062229">
    <property type="protein sequence ID" value="UVC14743.1"/>
    <property type="molecule type" value="Genomic_DNA"/>
</dbReference>
<dbReference type="RefSeq" id="WP_258119156.1">
    <property type="nucleotide sequence ID" value="NZ_CP062229.1"/>
</dbReference>
<evidence type="ECO:0000313" key="2">
    <source>
        <dbReference type="Proteomes" id="UP001058098"/>
    </source>
</evidence>
<organism evidence="1 2">
    <name type="scientific">Mesorhizobium onobrychidis</name>
    <dbReference type="NCBI Taxonomy" id="2775404"/>
    <lineage>
        <taxon>Bacteria</taxon>
        <taxon>Pseudomonadati</taxon>
        <taxon>Pseudomonadota</taxon>
        <taxon>Alphaproteobacteria</taxon>
        <taxon>Hyphomicrobiales</taxon>
        <taxon>Phyllobacteriaceae</taxon>
        <taxon>Mesorhizobium</taxon>
    </lineage>
</organism>
<keyword evidence="2" id="KW-1185">Reference proteome</keyword>
<protein>
    <submittedName>
        <fullName evidence="1">Uncharacterized protein</fullName>
    </submittedName>
</protein>
<name>A0ABY5QUK9_9HYPH</name>
<sequence length="49" mass="5364">MAAIVLWSSGQFCTADISNLLTVGEDQVDRTIRAARDTARQNDRKAARA</sequence>
<accession>A0ABY5QUK9</accession>
<dbReference type="Proteomes" id="UP001058098">
    <property type="component" value="Chromosome"/>
</dbReference>
<reference evidence="1" key="1">
    <citation type="submission" date="2020-09" db="EMBL/GenBank/DDBJ databases">
        <title>Rhizobia associated with sainfoin plants.</title>
        <authorList>
            <person name="Asharfi S."/>
            <person name="Kuzmanovic N."/>
            <person name="Bunk B."/>
            <person name="Sproeer C."/>
            <person name="Becker M."/>
            <person name="Thuenen T."/>
        </authorList>
    </citation>
    <scope>NUCLEOTIDE SEQUENCE</scope>
    <source>
        <strain evidence="1">OM4</strain>
    </source>
</reference>